<name>A0A101T1U5_9ACTN</name>
<dbReference type="AlphaFoldDB" id="A0A101T1U5"/>
<gene>
    <name evidence="2" type="ORF">AQJ64_15905</name>
</gene>
<dbReference type="InterPro" id="IPR036866">
    <property type="entry name" value="RibonucZ/Hydroxyglut_hydro"/>
</dbReference>
<organism evidence="2 3">
    <name type="scientific">Streptomyces griseoruber</name>
    <dbReference type="NCBI Taxonomy" id="1943"/>
    <lineage>
        <taxon>Bacteria</taxon>
        <taxon>Bacillati</taxon>
        <taxon>Actinomycetota</taxon>
        <taxon>Actinomycetes</taxon>
        <taxon>Kitasatosporales</taxon>
        <taxon>Streptomycetaceae</taxon>
        <taxon>Streptomyces</taxon>
    </lineage>
</organism>
<evidence type="ECO:0000313" key="2">
    <source>
        <dbReference type="EMBL" id="KUN84242.1"/>
    </source>
</evidence>
<dbReference type="PANTHER" id="PTHR30619:SF1">
    <property type="entry name" value="RECOMBINATION PROTEIN 2"/>
    <property type="match status" value="1"/>
</dbReference>
<dbReference type="PANTHER" id="PTHR30619">
    <property type="entry name" value="DNA INTERNALIZATION/COMPETENCE PROTEIN COMEC/REC2"/>
    <property type="match status" value="1"/>
</dbReference>
<comment type="caution">
    <text evidence="2">The sequence shown here is derived from an EMBL/GenBank/DDBJ whole genome shotgun (WGS) entry which is preliminary data.</text>
</comment>
<proteinExistence type="predicted"/>
<reference evidence="2 3" key="1">
    <citation type="submission" date="2015-10" db="EMBL/GenBank/DDBJ databases">
        <title>Draft genome sequence of Streptomyces griseoruber DSM 40281, type strain for the species Streptomyces griseoruber.</title>
        <authorList>
            <person name="Ruckert C."/>
            <person name="Winkler A."/>
            <person name="Kalinowski J."/>
            <person name="Kampfer P."/>
            <person name="Glaeser S."/>
        </authorList>
    </citation>
    <scope>NUCLEOTIDE SEQUENCE [LARGE SCALE GENOMIC DNA]</scope>
    <source>
        <strain evidence="2 3">DSM 40281</strain>
    </source>
</reference>
<dbReference type="RefSeq" id="WP_055636481.1">
    <property type="nucleotide sequence ID" value="NZ_JBIRRP010000016.1"/>
</dbReference>
<dbReference type="InterPro" id="IPR052159">
    <property type="entry name" value="Competence_DNA_uptake"/>
</dbReference>
<sequence>MISVEALPAQHGDCLWVEWDDGPHRRRMLVDGGPGARNSLPPELKARFDRQPADPAAREFELVVCTHIDDDHITGLLPLLSAPPEHFSTRDIWFNSHRHLGARDTLGARSANLLVDRLTDSGLPWNLEAGGDAIVVPDDGPLPVFEPRGLRLTLLSPTQAKLDKLLEHWPDPRDATADEDRDVLGPTADGDGTALTPQRLAEIIADRPYSRDRNPANGSSIAFLAEHPDGSRVLFGADAHAETLVQSLDRHWPGGGCPVALCKVPHHGSAHNVSPALLGALDCRHWLFSTNGGRGHQKRLRSGRSTHPDLAAVARILLHDPPRGPGATLWFNHRSPSTERYRDPSLRHCGLRSAKYPLDGTEGITLLVRGTTVTRGRLPPL</sequence>
<dbReference type="EMBL" id="LMWW01000018">
    <property type="protein sequence ID" value="KUN84242.1"/>
    <property type="molecule type" value="Genomic_DNA"/>
</dbReference>
<evidence type="ECO:0000256" key="1">
    <source>
        <dbReference type="SAM" id="MobiDB-lite"/>
    </source>
</evidence>
<dbReference type="STRING" id="1943.AQJ64_15905"/>
<accession>A0A101T1U5</accession>
<dbReference type="OrthoDB" id="2971563at2"/>
<evidence type="ECO:0008006" key="4">
    <source>
        <dbReference type="Google" id="ProtNLM"/>
    </source>
</evidence>
<feature type="region of interest" description="Disordered" evidence="1">
    <location>
        <begin position="170"/>
        <end position="194"/>
    </location>
</feature>
<dbReference type="SUPFAM" id="SSF56281">
    <property type="entry name" value="Metallo-hydrolase/oxidoreductase"/>
    <property type="match status" value="1"/>
</dbReference>
<dbReference type="Proteomes" id="UP000052982">
    <property type="component" value="Unassembled WGS sequence"/>
</dbReference>
<protein>
    <recommendedName>
        <fullName evidence="4">Metallo-beta-lactamase domain-containing protein</fullName>
    </recommendedName>
</protein>
<dbReference type="Gene3D" id="3.60.15.10">
    <property type="entry name" value="Ribonuclease Z/Hydroxyacylglutathione hydrolase-like"/>
    <property type="match status" value="1"/>
</dbReference>
<keyword evidence="3" id="KW-1185">Reference proteome</keyword>
<evidence type="ECO:0000313" key="3">
    <source>
        <dbReference type="Proteomes" id="UP000052982"/>
    </source>
</evidence>